<evidence type="ECO:0000313" key="1">
    <source>
        <dbReference type="EMBL" id="RAS16053.1"/>
    </source>
</evidence>
<dbReference type="AlphaFoldDB" id="A0A329B6N5"/>
<sequence length="129" mass="14320">MYRTQTHYSAQSFLAAHEGEHLHHDERSLLIERCIQHLIDTAYVSRPTAETITMQAYGERSSHGCRAYVDMSLTTSYTVFVRDPANGCMRIFTVSELLALCNTPALSSLPVPSAKDMLANGTTGDRTPL</sequence>
<name>A0A329B6N5_9BURK</name>
<reference evidence="1 2" key="1">
    <citation type="submission" date="2018-06" db="EMBL/GenBank/DDBJ databases">
        <title>Genomic Encyclopedia of Type Strains, Phase III (KMG-III): the genomes of soil and plant-associated and newly described type strains.</title>
        <authorList>
            <person name="Whitman W."/>
        </authorList>
    </citation>
    <scope>NUCLEOTIDE SEQUENCE [LARGE SCALE GENOMIC DNA]</scope>
    <source>
        <strain evidence="1 2">LMG 23644</strain>
    </source>
</reference>
<organism evidence="1 2">
    <name type="scientific">Paraburkholderia bryophila</name>
    <dbReference type="NCBI Taxonomy" id="420952"/>
    <lineage>
        <taxon>Bacteria</taxon>
        <taxon>Pseudomonadati</taxon>
        <taxon>Pseudomonadota</taxon>
        <taxon>Betaproteobacteria</taxon>
        <taxon>Burkholderiales</taxon>
        <taxon>Burkholderiaceae</taxon>
        <taxon>Paraburkholderia</taxon>
    </lineage>
</organism>
<dbReference type="RefSeq" id="WP_111935861.1">
    <property type="nucleotide sequence ID" value="NZ_CADFFP010000048.1"/>
</dbReference>
<gene>
    <name evidence="1" type="ORF">BX591_15110</name>
</gene>
<comment type="caution">
    <text evidence="1">The sequence shown here is derived from an EMBL/GenBank/DDBJ whole genome shotgun (WGS) entry which is preliminary data.</text>
</comment>
<evidence type="ECO:0000313" key="2">
    <source>
        <dbReference type="Proteomes" id="UP000248918"/>
    </source>
</evidence>
<protein>
    <submittedName>
        <fullName evidence="1">Uncharacterized protein</fullName>
    </submittedName>
</protein>
<accession>A0A329B6N5</accession>
<dbReference type="Proteomes" id="UP000248918">
    <property type="component" value="Unassembled WGS sequence"/>
</dbReference>
<dbReference type="OrthoDB" id="9132645at2"/>
<proteinExistence type="predicted"/>
<dbReference type="EMBL" id="QLTK01000051">
    <property type="protein sequence ID" value="RAS16053.1"/>
    <property type="molecule type" value="Genomic_DNA"/>
</dbReference>